<proteinExistence type="predicted"/>
<organism evidence="2 3">
    <name type="scientific">Acinetobacter pecorum</name>
    <dbReference type="NCBI Taxonomy" id="2762215"/>
    <lineage>
        <taxon>Bacteria</taxon>
        <taxon>Pseudomonadati</taxon>
        <taxon>Pseudomonadota</taxon>
        <taxon>Gammaproteobacteria</taxon>
        <taxon>Moraxellales</taxon>
        <taxon>Moraxellaceae</taxon>
        <taxon>Acinetobacter</taxon>
    </lineage>
</organism>
<dbReference type="Gene3D" id="3.40.50.150">
    <property type="entry name" value="Vaccinia Virus protein VP39"/>
    <property type="match status" value="1"/>
</dbReference>
<dbReference type="InterPro" id="IPR041698">
    <property type="entry name" value="Methyltransf_25"/>
</dbReference>
<gene>
    <name evidence="2" type="ORF">H9629_10600</name>
</gene>
<dbReference type="GO" id="GO:0008168">
    <property type="term" value="F:methyltransferase activity"/>
    <property type="evidence" value="ECO:0007669"/>
    <property type="project" value="UniProtKB-KW"/>
</dbReference>
<dbReference type="Proteomes" id="UP000621930">
    <property type="component" value="Unassembled WGS sequence"/>
</dbReference>
<evidence type="ECO:0000313" key="2">
    <source>
        <dbReference type="EMBL" id="MBD8009786.1"/>
    </source>
</evidence>
<reference evidence="2 3" key="1">
    <citation type="submission" date="2020-08" db="EMBL/GenBank/DDBJ databases">
        <title>A Genomic Blueprint of the Chicken Gut Microbiome.</title>
        <authorList>
            <person name="Gilroy R."/>
            <person name="Ravi A."/>
            <person name="Getino M."/>
            <person name="Pursley I."/>
            <person name="Horton D.L."/>
            <person name="Alikhan N.-F."/>
            <person name="Baker D."/>
            <person name="Gharbi K."/>
            <person name="Hall N."/>
            <person name="Watson M."/>
            <person name="Adriaenssens E.M."/>
            <person name="Foster-Nyarko E."/>
            <person name="Jarju S."/>
            <person name="Secka A."/>
            <person name="Antonio M."/>
            <person name="Oren A."/>
            <person name="Chaudhuri R."/>
            <person name="La Ragione R.M."/>
            <person name="Hildebrand F."/>
            <person name="Pallen M.J."/>
        </authorList>
    </citation>
    <scope>NUCLEOTIDE SEQUENCE [LARGE SCALE GENOMIC DNA]</scope>
    <source>
        <strain evidence="2 3">Sa1BUA6</strain>
    </source>
</reference>
<dbReference type="SUPFAM" id="SSF53335">
    <property type="entry name" value="S-adenosyl-L-methionine-dependent methyltransferases"/>
    <property type="match status" value="1"/>
</dbReference>
<evidence type="ECO:0000259" key="1">
    <source>
        <dbReference type="Pfam" id="PF13649"/>
    </source>
</evidence>
<dbReference type="InterPro" id="IPR029063">
    <property type="entry name" value="SAM-dependent_MTases_sf"/>
</dbReference>
<dbReference type="CDD" id="cd02440">
    <property type="entry name" value="AdoMet_MTases"/>
    <property type="match status" value="1"/>
</dbReference>
<sequence length="283" mass="32271">MQWLQAIRQRLPQHKYAIDAATLGDHAQLAWSNLGYWQAGQQEYVAACRMLADHLAQSVNLNSKDKLLDLGCGQGASLLYWQQHYQVQYLAGVELQAACVANIQQYLPELNAIYQASFLRLKELPFSQRFDVVLCLDAAYHSPVPVFLEQVRSVLNSNARIGFHHLVLSERWETLNALQRRKYQFLLKSADVNLKDLMTVGALYACLDRFKFKNIEIQDLSEPVFSGFADYVQQTLNSKSSDAQAQGSKLDQFKIQMTAKLCQKLYQEGIVRYVQVTAQSKNE</sequence>
<dbReference type="Pfam" id="PF13649">
    <property type="entry name" value="Methyltransf_25"/>
    <property type="match status" value="1"/>
</dbReference>
<dbReference type="EMBL" id="JACSPT010000013">
    <property type="protein sequence ID" value="MBD8009786.1"/>
    <property type="molecule type" value="Genomic_DNA"/>
</dbReference>
<feature type="domain" description="Methyltransferase" evidence="1">
    <location>
        <begin position="68"/>
        <end position="156"/>
    </location>
</feature>
<comment type="caution">
    <text evidence="2">The sequence shown here is derived from an EMBL/GenBank/DDBJ whole genome shotgun (WGS) entry which is preliminary data.</text>
</comment>
<keyword evidence="3" id="KW-1185">Reference proteome</keyword>
<name>A0ABR8VZF5_9GAMM</name>
<dbReference type="RefSeq" id="WP_191731065.1">
    <property type="nucleotide sequence ID" value="NZ_JACSPT010000013.1"/>
</dbReference>
<keyword evidence="2" id="KW-0808">Transferase</keyword>
<protein>
    <submittedName>
        <fullName evidence="2">Class I SAM-dependent methyltransferase</fullName>
    </submittedName>
</protein>
<evidence type="ECO:0000313" key="3">
    <source>
        <dbReference type="Proteomes" id="UP000621930"/>
    </source>
</evidence>
<accession>A0ABR8VZF5</accession>
<dbReference type="GO" id="GO:0032259">
    <property type="term" value="P:methylation"/>
    <property type="evidence" value="ECO:0007669"/>
    <property type="project" value="UniProtKB-KW"/>
</dbReference>
<keyword evidence="2" id="KW-0489">Methyltransferase</keyword>